<dbReference type="PANTHER" id="PTHR13904:SF0">
    <property type="entry name" value="U4_U6 SMALL NUCLEAR RIBONUCLEOPROTEIN PRP31"/>
    <property type="match status" value="1"/>
</dbReference>
<dbReference type="Pfam" id="PF01798">
    <property type="entry name" value="Nop"/>
    <property type="match status" value="1"/>
</dbReference>
<feature type="region of interest" description="Disordered" evidence="12">
    <location>
        <begin position="357"/>
        <end position="382"/>
    </location>
</feature>
<dbReference type="InterPro" id="IPR036070">
    <property type="entry name" value="Nop_dom_sf"/>
</dbReference>
<keyword evidence="5" id="KW-0747">Spliceosome</keyword>
<dbReference type="InterPro" id="IPR012976">
    <property type="entry name" value="NOSIC"/>
</dbReference>
<comment type="subcellular location">
    <subcellularLocation>
        <location evidence="1">Nucleus</location>
    </subcellularLocation>
</comment>
<keyword evidence="7" id="KW-0508">mRNA splicing</keyword>
<dbReference type="WBParaSite" id="nRc.2.0.1.t28153-RA">
    <property type="protein sequence ID" value="nRc.2.0.1.t28153-RA"/>
    <property type="gene ID" value="nRc.2.0.1.g28153"/>
</dbReference>
<feature type="compositionally biased region" description="Low complexity" evidence="12">
    <location>
        <begin position="478"/>
        <end position="488"/>
    </location>
</feature>
<keyword evidence="8" id="KW-0539">Nucleus</keyword>
<evidence type="ECO:0000256" key="11">
    <source>
        <dbReference type="ARBA" id="ARBA00045397"/>
    </source>
</evidence>
<dbReference type="SUPFAM" id="SSF89124">
    <property type="entry name" value="Nop domain"/>
    <property type="match status" value="1"/>
</dbReference>
<dbReference type="PROSITE" id="PS51358">
    <property type="entry name" value="NOP"/>
    <property type="match status" value="1"/>
</dbReference>
<dbReference type="Proteomes" id="UP000887565">
    <property type="component" value="Unplaced"/>
</dbReference>
<sequence>MSLADELLADLEDDYDEELENLINNAAGARGDLGAALDAAASTIDEVTEDEVESKNAENLSLYDRISDVAKLKYSPHFKEIMEKIHIEINQESMDVDQKNGNLGDENDPEYRLIVEANNLTVEIDNELNVVHKFVRDKYAKRFPELESLVPMPLEYIACVKELGNEILDKAKNSEQLQKILLPATVIVVSVTASTTQGQILTPEELEIVEEACDVAEEINDAKIRIYHFVESRMTKVAPNLCRLVGAATAAKLMGVAGGLRQLSKMPSCNILVLGAQKNTLSGFSSTAVLPHTGFVYYTPLIQSLPPDLRKKAARLLAGKCTLAARIDACRSGPNVTDDGQEGARLFGEIMKKYDKLQEPPPQKQTKALPKPLDQASKKRGGRRIRKMKERLGLTDMRHKAHRMTFGDIQEDVFQDHLGLTLGQMKNGGNTPGGRIRAAQVDQKSRARMSQKLQRSLQRENAAALAALGGAVPPTTAAVTAGGSTSVSSRKHAPGGGTVSTVTFTPVQGLEISNPTANSEKMSAAAANAKYFGTTSTFVKVQGASSTTGVKTSG</sequence>
<evidence type="ECO:0000256" key="8">
    <source>
        <dbReference type="ARBA" id="ARBA00023242"/>
    </source>
</evidence>
<comment type="function">
    <text evidence="11">Involved in pre-mRNA splicing as component of the spliceosome. Required for the assembly of the U4/U5/U6 tri-snRNP complex, one of the building blocks of the spliceosome.</text>
</comment>
<evidence type="ECO:0000256" key="5">
    <source>
        <dbReference type="ARBA" id="ARBA00022728"/>
    </source>
</evidence>
<comment type="similarity">
    <text evidence="2">Belongs to the PRP31 family.</text>
</comment>
<evidence type="ECO:0000256" key="4">
    <source>
        <dbReference type="ARBA" id="ARBA00022664"/>
    </source>
</evidence>
<dbReference type="FunFam" id="1.10.287.4070:FF:000003">
    <property type="entry name" value="U4/U6 small nuclear ribonucleoprotein PRP31"/>
    <property type="match status" value="1"/>
</dbReference>
<dbReference type="SMART" id="SM00931">
    <property type="entry name" value="NOSIC"/>
    <property type="match status" value="1"/>
</dbReference>
<evidence type="ECO:0000259" key="13">
    <source>
        <dbReference type="PROSITE" id="PS51358"/>
    </source>
</evidence>
<evidence type="ECO:0000256" key="3">
    <source>
        <dbReference type="ARBA" id="ARBA00013538"/>
    </source>
</evidence>
<reference evidence="15" key="1">
    <citation type="submission" date="2022-11" db="UniProtKB">
        <authorList>
            <consortium name="WormBaseParasite"/>
        </authorList>
    </citation>
    <scope>IDENTIFICATION</scope>
</reference>
<dbReference type="InterPro" id="IPR042239">
    <property type="entry name" value="Nop_C"/>
</dbReference>
<name>A0A915JPX6_ROMCU</name>
<feature type="region of interest" description="Disordered" evidence="12">
    <location>
        <begin position="478"/>
        <end position="500"/>
    </location>
</feature>
<evidence type="ECO:0000256" key="12">
    <source>
        <dbReference type="SAM" id="MobiDB-lite"/>
    </source>
</evidence>
<evidence type="ECO:0000256" key="9">
    <source>
        <dbReference type="ARBA" id="ARBA00023274"/>
    </source>
</evidence>
<keyword evidence="6" id="KW-0694">RNA-binding</keyword>
<dbReference type="GO" id="GO:0000244">
    <property type="term" value="P:spliceosomal tri-snRNP complex assembly"/>
    <property type="evidence" value="ECO:0007669"/>
    <property type="project" value="InterPro"/>
</dbReference>
<evidence type="ECO:0000256" key="1">
    <source>
        <dbReference type="ARBA" id="ARBA00004123"/>
    </source>
</evidence>
<dbReference type="GO" id="GO:0003723">
    <property type="term" value="F:RNA binding"/>
    <property type="evidence" value="ECO:0007669"/>
    <property type="project" value="UniProtKB-KW"/>
</dbReference>
<dbReference type="OMA" id="IGNGPMD"/>
<evidence type="ECO:0000313" key="14">
    <source>
        <dbReference type="Proteomes" id="UP000887565"/>
    </source>
</evidence>
<dbReference type="PANTHER" id="PTHR13904">
    <property type="entry name" value="PRE-MRNA SPLICING FACTOR PRP31"/>
    <property type="match status" value="1"/>
</dbReference>
<dbReference type="GO" id="GO:0005687">
    <property type="term" value="C:U4 snRNP"/>
    <property type="evidence" value="ECO:0007669"/>
    <property type="project" value="TreeGrafter"/>
</dbReference>
<dbReference type="InterPro" id="IPR019175">
    <property type="entry name" value="Prp31_C"/>
</dbReference>
<evidence type="ECO:0000256" key="7">
    <source>
        <dbReference type="ARBA" id="ARBA00023187"/>
    </source>
</evidence>
<dbReference type="Gene3D" id="1.10.287.4070">
    <property type="match status" value="1"/>
</dbReference>
<keyword evidence="14" id="KW-1185">Reference proteome</keyword>
<dbReference type="Gene3D" id="1.10.246.90">
    <property type="entry name" value="Nop domain"/>
    <property type="match status" value="1"/>
</dbReference>
<evidence type="ECO:0000256" key="10">
    <source>
        <dbReference type="ARBA" id="ARBA00030766"/>
    </source>
</evidence>
<evidence type="ECO:0000256" key="2">
    <source>
        <dbReference type="ARBA" id="ARBA00005572"/>
    </source>
</evidence>
<dbReference type="InterPro" id="IPR027105">
    <property type="entry name" value="Prp31"/>
</dbReference>
<feature type="domain" description="Nop" evidence="13">
    <location>
        <begin position="237"/>
        <end position="359"/>
    </location>
</feature>
<accession>A0A915JPX6</accession>
<keyword evidence="4" id="KW-0507">mRNA processing</keyword>
<proteinExistence type="inferred from homology"/>
<evidence type="ECO:0000256" key="6">
    <source>
        <dbReference type="ARBA" id="ARBA00022884"/>
    </source>
</evidence>
<dbReference type="InterPro" id="IPR002687">
    <property type="entry name" value="Nop_dom"/>
</dbReference>
<protein>
    <recommendedName>
        <fullName evidence="3">U4/U6 small nuclear ribonucleoprotein Prp31</fullName>
    </recommendedName>
    <alternativeName>
        <fullName evidence="10">Pre-mRNA-processing factor 31</fullName>
    </alternativeName>
</protein>
<dbReference type="AlphaFoldDB" id="A0A915JPX6"/>
<evidence type="ECO:0000313" key="15">
    <source>
        <dbReference type="WBParaSite" id="nRc.2.0.1.t28153-RA"/>
    </source>
</evidence>
<keyword evidence="9" id="KW-0687">Ribonucleoprotein</keyword>
<dbReference type="FunFam" id="1.10.246.90:FF:000002">
    <property type="entry name" value="U4/U6 small nuclear ribonucleoprotein Prp31"/>
    <property type="match status" value="1"/>
</dbReference>
<dbReference type="GO" id="GO:0071011">
    <property type="term" value="C:precatalytic spliceosome"/>
    <property type="evidence" value="ECO:0007669"/>
    <property type="project" value="TreeGrafter"/>
</dbReference>
<dbReference type="Pfam" id="PF09785">
    <property type="entry name" value="Prp31_C"/>
    <property type="match status" value="1"/>
</dbReference>
<dbReference type="GO" id="GO:0046540">
    <property type="term" value="C:U4/U6 x U5 tri-snRNP complex"/>
    <property type="evidence" value="ECO:0007669"/>
    <property type="project" value="InterPro"/>
</dbReference>
<organism evidence="14 15">
    <name type="scientific">Romanomermis culicivorax</name>
    <name type="common">Nematode worm</name>
    <dbReference type="NCBI Taxonomy" id="13658"/>
    <lineage>
        <taxon>Eukaryota</taxon>
        <taxon>Metazoa</taxon>
        <taxon>Ecdysozoa</taxon>
        <taxon>Nematoda</taxon>
        <taxon>Enoplea</taxon>
        <taxon>Dorylaimia</taxon>
        <taxon>Mermithida</taxon>
        <taxon>Mermithoidea</taxon>
        <taxon>Mermithidae</taxon>
        <taxon>Romanomermis</taxon>
    </lineage>
</organism>